<dbReference type="PANTHER" id="PTHR38761:SF1">
    <property type="entry name" value="GLUTAMATE--CYSTEINE LIGASE"/>
    <property type="match status" value="1"/>
</dbReference>
<comment type="caution">
    <text evidence="11">The sequence shown here is derived from an EMBL/GenBank/DDBJ whole genome shotgun (WGS) entry which is preliminary data.</text>
</comment>
<comment type="catalytic activity">
    <reaction evidence="7 8 9">
        <text>L-cysteine + L-glutamate + ATP = gamma-L-glutamyl-L-cysteine + ADP + phosphate + H(+)</text>
        <dbReference type="Rhea" id="RHEA:13285"/>
        <dbReference type="ChEBI" id="CHEBI:15378"/>
        <dbReference type="ChEBI" id="CHEBI:29985"/>
        <dbReference type="ChEBI" id="CHEBI:30616"/>
        <dbReference type="ChEBI" id="CHEBI:35235"/>
        <dbReference type="ChEBI" id="CHEBI:43474"/>
        <dbReference type="ChEBI" id="CHEBI:58173"/>
        <dbReference type="ChEBI" id="CHEBI:456216"/>
        <dbReference type="EC" id="6.3.2.2"/>
    </reaction>
</comment>
<comment type="similarity">
    <text evidence="2 8">Belongs to the glutamate--cysteine ligase type 1 family. Type 1 subfamily.</text>
</comment>
<keyword evidence="5 8" id="KW-0547">Nucleotide-binding</keyword>
<keyword evidence="12" id="KW-1185">Reference proteome</keyword>
<keyword evidence="4 8" id="KW-0317">Glutathione biosynthesis</keyword>
<keyword evidence="3 8" id="KW-0436">Ligase</keyword>
<dbReference type="Proteomes" id="UP000244906">
    <property type="component" value="Unassembled WGS sequence"/>
</dbReference>
<feature type="domain" description="Glutamate--cysteine ligase" evidence="10">
    <location>
        <begin position="60"/>
        <end position="424"/>
    </location>
</feature>
<dbReference type="NCBIfam" id="TIGR01434">
    <property type="entry name" value="glu_cys_ligase"/>
    <property type="match status" value="1"/>
</dbReference>
<evidence type="ECO:0000256" key="4">
    <source>
        <dbReference type="ARBA" id="ARBA00022684"/>
    </source>
</evidence>
<evidence type="ECO:0000256" key="8">
    <source>
        <dbReference type="HAMAP-Rule" id="MF_00578"/>
    </source>
</evidence>
<dbReference type="GO" id="GO:0005524">
    <property type="term" value="F:ATP binding"/>
    <property type="evidence" value="ECO:0007669"/>
    <property type="project" value="UniProtKB-KW"/>
</dbReference>
<protein>
    <recommendedName>
        <fullName evidence="8">Glutamate--cysteine ligase</fullName>
        <ecNumber evidence="8">6.3.2.2</ecNumber>
    </recommendedName>
    <alternativeName>
        <fullName evidence="8">Gamma-ECS</fullName>
        <shortName evidence="8">GCS</shortName>
    </alternativeName>
    <alternativeName>
        <fullName evidence="8">Gamma-glutamylcysteine synthetase</fullName>
    </alternativeName>
</protein>
<dbReference type="HAMAP" id="MF_00578">
    <property type="entry name" value="Glu_cys_ligase"/>
    <property type="match status" value="1"/>
</dbReference>
<dbReference type="GO" id="GO:0004357">
    <property type="term" value="F:glutamate-cysteine ligase activity"/>
    <property type="evidence" value="ECO:0007669"/>
    <property type="project" value="UniProtKB-UniRule"/>
</dbReference>
<organism evidence="11 12">
    <name type="scientific">Pelagibaculum spongiae</name>
    <dbReference type="NCBI Taxonomy" id="2080658"/>
    <lineage>
        <taxon>Bacteria</taxon>
        <taxon>Pseudomonadati</taxon>
        <taxon>Pseudomonadota</taxon>
        <taxon>Gammaproteobacteria</taxon>
        <taxon>Oceanospirillales</taxon>
        <taxon>Pelagibaculum</taxon>
    </lineage>
</organism>
<dbReference type="UniPathway" id="UPA00142">
    <property type="reaction ID" value="UER00209"/>
</dbReference>
<evidence type="ECO:0000259" key="10">
    <source>
        <dbReference type="Pfam" id="PF04262"/>
    </source>
</evidence>
<evidence type="ECO:0000313" key="12">
    <source>
        <dbReference type="Proteomes" id="UP000244906"/>
    </source>
</evidence>
<dbReference type="GO" id="GO:0005829">
    <property type="term" value="C:cytosol"/>
    <property type="evidence" value="ECO:0007669"/>
    <property type="project" value="TreeGrafter"/>
</dbReference>
<evidence type="ECO:0000256" key="9">
    <source>
        <dbReference type="RuleBase" id="RU004391"/>
    </source>
</evidence>
<keyword evidence="6 8" id="KW-0067">ATP-binding</keyword>
<evidence type="ECO:0000256" key="1">
    <source>
        <dbReference type="ARBA" id="ARBA00005006"/>
    </source>
</evidence>
<dbReference type="InterPro" id="IPR006334">
    <property type="entry name" value="Glut_cys_ligase"/>
</dbReference>
<evidence type="ECO:0000313" key="11">
    <source>
        <dbReference type="EMBL" id="PVZ67650.1"/>
    </source>
</evidence>
<dbReference type="EMBL" id="QDDL01000006">
    <property type="protein sequence ID" value="PVZ67650.1"/>
    <property type="molecule type" value="Genomic_DNA"/>
</dbReference>
<sequence length="559" mass="62576">MAAYPAVKPFRNASLHFTGASLKFLCNAHIVSACLYIGVQPLNKAYNGRLGSLSCIDKGLFGRVNRGIERETLRVDQNGQLSQIAHPVSLGSALTHESITTDYSEALLEFITAPGNDRAAVLEQLDQIHSFVLHNLPGGELLWNSSMPCQLPADSNQIPIAQYGSSPIGQLKHIYRKGLDLRYGRRMQTIAGIHYNFSLPDDFWPQWHKLHGNGQSAIDFQSEGYFGLIRNFRRHSWLLMLLFGASPAVGKDFLQDKPSPLPLQSIGQDSLCLPWATSLRMSGLGYQNNAQAGLNICFNHLPSYCDSLNHAINTPWPEWQQKGVKVNGEYLQLNSNILQIENEYYSPIRPKRTIRSGEKSVHALKERGVEYIEVRCLDIDPWQPTGIGHQQSIFLDLFLSYCQIKDSPLIAETECSRIGRNLELIVEQGRKPGLQLETEQGSASVTSEAEQLFDQLQQLAETLQQPAAIEAVEYYRKLALETPDQLPSAKVLAEIERHGSLQQATLQLSKQAAASFAVPDRQTLQHFMQLADQSLAKQRHVEQQQTGDFDQFLADYLAQ</sequence>
<dbReference type="Pfam" id="PF04262">
    <property type="entry name" value="Glu_cys_ligase"/>
    <property type="match status" value="1"/>
</dbReference>
<reference evidence="11 12" key="1">
    <citation type="submission" date="2018-04" db="EMBL/GenBank/DDBJ databases">
        <title>Thalassorhabdus spongiae gen. nov., sp. nov., isolated from a marine sponge in South-West Iceland.</title>
        <authorList>
            <person name="Knobloch S."/>
            <person name="Daussin A."/>
            <person name="Johannsson R."/>
            <person name="Marteinsson V.T."/>
        </authorList>
    </citation>
    <scope>NUCLEOTIDE SEQUENCE [LARGE SCALE GENOMIC DNA]</scope>
    <source>
        <strain evidence="11 12">Hp12</strain>
    </source>
</reference>
<dbReference type="EC" id="6.3.2.2" evidence="8"/>
<dbReference type="GO" id="GO:0046872">
    <property type="term" value="F:metal ion binding"/>
    <property type="evidence" value="ECO:0007669"/>
    <property type="project" value="TreeGrafter"/>
</dbReference>
<dbReference type="SUPFAM" id="SSF55931">
    <property type="entry name" value="Glutamine synthetase/guanido kinase"/>
    <property type="match status" value="1"/>
</dbReference>
<evidence type="ECO:0000256" key="3">
    <source>
        <dbReference type="ARBA" id="ARBA00022598"/>
    </source>
</evidence>
<accession>A0A2V1GUD2</accession>
<dbReference type="AlphaFoldDB" id="A0A2V1GUD2"/>
<dbReference type="InterPro" id="IPR007370">
    <property type="entry name" value="Glu_cys_ligase"/>
</dbReference>
<evidence type="ECO:0000256" key="6">
    <source>
        <dbReference type="ARBA" id="ARBA00022840"/>
    </source>
</evidence>
<evidence type="ECO:0000256" key="5">
    <source>
        <dbReference type="ARBA" id="ARBA00022741"/>
    </source>
</evidence>
<evidence type="ECO:0000256" key="2">
    <source>
        <dbReference type="ARBA" id="ARBA00008772"/>
    </source>
</evidence>
<dbReference type="GO" id="GO:0006750">
    <property type="term" value="P:glutathione biosynthetic process"/>
    <property type="evidence" value="ECO:0007669"/>
    <property type="project" value="UniProtKB-UniRule"/>
</dbReference>
<gene>
    <name evidence="8" type="primary">gshA</name>
    <name evidence="11" type="ORF">DC094_14530</name>
</gene>
<dbReference type="Gene3D" id="3.30.590.20">
    <property type="match status" value="1"/>
</dbReference>
<evidence type="ECO:0000256" key="7">
    <source>
        <dbReference type="ARBA" id="ARBA00048819"/>
    </source>
</evidence>
<name>A0A2V1GUD2_9GAMM</name>
<proteinExistence type="inferred from homology"/>
<dbReference type="PANTHER" id="PTHR38761">
    <property type="entry name" value="GLUTAMATE--CYSTEINE LIGASE"/>
    <property type="match status" value="1"/>
</dbReference>
<comment type="pathway">
    <text evidence="1 8 9">Sulfur metabolism; glutathione biosynthesis; glutathione from L-cysteine and L-glutamate: step 1/2.</text>
</comment>
<dbReference type="InterPro" id="IPR014746">
    <property type="entry name" value="Gln_synth/guanido_kin_cat_dom"/>
</dbReference>